<sequence length="426" mass="48068">MGRNHSNTSTPSPSSRENQFSSHSGVTYKDLVSPTGQVIRYRVHDNVSSTDYPLRASDPVVSQVIPYSSMISQTEPITSSIPRYGMPTNAPIITPVRAIAPSQTLTINENPYHQMSHNPMSICQLATSSISHQNSSTHMGVLDAYRQYEMAQPQFQAMIPPPTDQVRYNPVTVGAGMLYPQPAQYEEGPLTYQNQTVPIYQMPNVNQNLPIQNVQVTNPTSIGNPYQTHQANESRYQQAYQPPTLCPIVDPYRGQPTTHGGIQLNQSYQPISHPYFQGQCQEPAYAHTSLEPQRECQPQTIQYLDPLAFKELQKNVEELKNEIKKKSSSSIGKKLGFYDFTKKEEKERSHFPVRAPKFVPYDGTTNPQHHLVSFCNKCRAIADNDSMLINYCQESLTGDALTWYTSVPSHEINTFEDVVEKFLARY</sequence>
<name>A0ACC2MFJ8_PERAE</name>
<evidence type="ECO:0000313" key="1">
    <source>
        <dbReference type="EMBL" id="KAJ8644298.1"/>
    </source>
</evidence>
<keyword evidence="2" id="KW-1185">Reference proteome</keyword>
<comment type="caution">
    <text evidence="1">The sequence shown here is derived from an EMBL/GenBank/DDBJ whole genome shotgun (WGS) entry which is preliminary data.</text>
</comment>
<dbReference type="Proteomes" id="UP001234297">
    <property type="component" value="Chromosome 2"/>
</dbReference>
<gene>
    <name evidence="1" type="ORF">MRB53_006046</name>
</gene>
<accession>A0ACC2MFJ8</accession>
<evidence type="ECO:0000313" key="2">
    <source>
        <dbReference type="Proteomes" id="UP001234297"/>
    </source>
</evidence>
<protein>
    <submittedName>
        <fullName evidence="1">Uncharacterized protein</fullName>
    </submittedName>
</protein>
<proteinExistence type="predicted"/>
<reference evidence="1 2" key="1">
    <citation type="journal article" date="2022" name="Hortic Res">
        <title>A haplotype resolved chromosomal level avocado genome allows analysis of novel avocado genes.</title>
        <authorList>
            <person name="Nath O."/>
            <person name="Fletcher S.J."/>
            <person name="Hayward A."/>
            <person name="Shaw L.M."/>
            <person name="Masouleh A.K."/>
            <person name="Furtado A."/>
            <person name="Henry R.J."/>
            <person name="Mitter N."/>
        </authorList>
    </citation>
    <scope>NUCLEOTIDE SEQUENCE [LARGE SCALE GENOMIC DNA]</scope>
    <source>
        <strain evidence="2">cv. Hass</strain>
    </source>
</reference>
<organism evidence="1 2">
    <name type="scientific">Persea americana</name>
    <name type="common">Avocado</name>
    <dbReference type="NCBI Taxonomy" id="3435"/>
    <lineage>
        <taxon>Eukaryota</taxon>
        <taxon>Viridiplantae</taxon>
        <taxon>Streptophyta</taxon>
        <taxon>Embryophyta</taxon>
        <taxon>Tracheophyta</taxon>
        <taxon>Spermatophyta</taxon>
        <taxon>Magnoliopsida</taxon>
        <taxon>Magnoliidae</taxon>
        <taxon>Laurales</taxon>
        <taxon>Lauraceae</taxon>
        <taxon>Persea</taxon>
    </lineage>
</organism>
<dbReference type="EMBL" id="CM056810">
    <property type="protein sequence ID" value="KAJ8644298.1"/>
    <property type="molecule type" value="Genomic_DNA"/>
</dbReference>